<gene>
    <name evidence="1" type="ORF">QG37_07256</name>
</gene>
<proteinExistence type="predicted"/>
<evidence type="ECO:0000313" key="2">
    <source>
        <dbReference type="Proteomes" id="UP000037122"/>
    </source>
</evidence>
<dbReference type="Proteomes" id="UP000037122">
    <property type="component" value="Unassembled WGS sequence"/>
</dbReference>
<name>A0A0L0NQD2_CANAR</name>
<dbReference type="AlphaFoldDB" id="A0A0L0NQD2"/>
<organism evidence="1 2">
    <name type="scientific">Candidozyma auris</name>
    <name type="common">Yeast</name>
    <name type="synonym">Candida auris</name>
    <dbReference type="NCBI Taxonomy" id="498019"/>
    <lineage>
        <taxon>Eukaryota</taxon>
        <taxon>Fungi</taxon>
        <taxon>Dikarya</taxon>
        <taxon>Ascomycota</taxon>
        <taxon>Saccharomycotina</taxon>
        <taxon>Pichiomycetes</taxon>
        <taxon>Metschnikowiaceae</taxon>
        <taxon>Candidozyma</taxon>
    </lineage>
</organism>
<comment type="caution">
    <text evidence="1">The sequence shown here is derived from an EMBL/GenBank/DDBJ whole genome shotgun (WGS) entry which is preliminary data.</text>
</comment>
<dbReference type="EMBL" id="LGST01000056">
    <property type="protein sequence ID" value="KND96372.1"/>
    <property type="molecule type" value="Genomic_DNA"/>
</dbReference>
<reference evidence="2" key="1">
    <citation type="journal article" date="2015" name="BMC Genomics">
        <title>Draft genome of a commonly misdiagnosed multidrug resistant pathogen Candida auris.</title>
        <authorList>
            <person name="Chatterjee S."/>
            <person name="Alampalli S.V."/>
            <person name="Nageshan R.K."/>
            <person name="Chettiar S.T."/>
            <person name="Joshi S."/>
            <person name="Tatu U.S."/>
        </authorList>
    </citation>
    <scope>NUCLEOTIDE SEQUENCE [LARGE SCALE GENOMIC DNA]</scope>
    <source>
        <strain evidence="2">6684</strain>
    </source>
</reference>
<sequence>MRIADICRRVVAKCTEEKPEVGKWKLENSGDIFFVLLLAYSSKFGVNSTKGEQWPFF</sequence>
<accession>A0A0L0NQD2</accession>
<protein>
    <submittedName>
        <fullName evidence="1">Uncharacterized protein</fullName>
    </submittedName>
</protein>
<dbReference type="VEuPathDB" id="FungiDB:QG37_07256"/>
<evidence type="ECO:0000313" key="1">
    <source>
        <dbReference type="EMBL" id="KND96372.1"/>
    </source>
</evidence>